<reference evidence="2 3" key="1">
    <citation type="submission" date="2020-10" db="EMBL/GenBank/DDBJ databases">
        <title>Connecting structure to function with the recovery of over 1000 high-quality activated sludge metagenome-assembled genomes encoding full-length rRNA genes using long-read sequencing.</title>
        <authorList>
            <person name="Singleton C.M."/>
            <person name="Petriglieri F."/>
            <person name="Kristensen J.M."/>
            <person name="Kirkegaard R.H."/>
            <person name="Michaelsen T.Y."/>
            <person name="Andersen M.H."/>
            <person name="Karst S.M."/>
            <person name="Dueholm M.S."/>
            <person name="Nielsen P.H."/>
            <person name="Albertsen M."/>
        </authorList>
    </citation>
    <scope>NUCLEOTIDE SEQUENCE [LARGE SCALE GENOMIC DNA]</scope>
    <source>
        <strain evidence="2">EsbW_18-Q3-R4-48_BATAC.285</strain>
    </source>
</reference>
<gene>
    <name evidence="2" type="ORF">IPJ27_04110</name>
</gene>
<dbReference type="EMBL" id="JADJMH010000002">
    <property type="protein sequence ID" value="MBK7674001.1"/>
    <property type="molecule type" value="Genomic_DNA"/>
</dbReference>
<keyword evidence="1" id="KW-0812">Transmembrane</keyword>
<feature type="transmembrane region" description="Helical" evidence="1">
    <location>
        <begin position="679"/>
        <end position="702"/>
    </location>
</feature>
<feature type="transmembrane region" description="Helical" evidence="1">
    <location>
        <begin position="547"/>
        <end position="566"/>
    </location>
</feature>
<evidence type="ECO:0000313" key="3">
    <source>
        <dbReference type="Proteomes" id="UP000697998"/>
    </source>
</evidence>
<feature type="transmembrane region" description="Helical" evidence="1">
    <location>
        <begin position="514"/>
        <end position="535"/>
    </location>
</feature>
<dbReference type="Gene3D" id="1.25.40.10">
    <property type="entry name" value="Tetratricopeptide repeat domain"/>
    <property type="match status" value="1"/>
</dbReference>
<evidence type="ECO:0000313" key="2">
    <source>
        <dbReference type="EMBL" id="MBK7674001.1"/>
    </source>
</evidence>
<protein>
    <submittedName>
        <fullName evidence="2">Uncharacterized protein</fullName>
    </submittedName>
</protein>
<dbReference type="Proteomes" id="UP000697998">
    <property type="component" value="Unassembled WGS sequence"/>
</dbReference>
<feature type="transmembrane region" description="Helical" evidence="1">
    <location>
        <begin position="613"/>
        <end position="630"/>
    </location>
</feature>
<feature type="transmembrane region" description="Helical" evidence="1">
    <location>
        <begin position="637"/>
        <end position="659"/>
    </location>
</feature>
<proteinExistence type="predicted"/>
<name>A0A935UEJ6_9PROT</name>
<keyword evidence="1" id="KW-0472">Membrane</keyword>
<keyword evidence="1" id="KW-1133">Transmembrane helix</keyword>
<comment type="caution">
    <text evidence="2">The sequence shown here is derived from an EMBL/GenBank/DDBJ whole genome shotgun (WGS) entry which is preliminary data.</text>
</comment>
<organism evidence="2 3">
    <name type="scientific">Candidatus Accumulibacter proximus</name>
    <dbReference type="NCBI Taxonomy" id="2954385"/>
    <lineage>
        <taxon>Bacteria</taxon>
        <taxon>Pseudomonadati</taxon>
        <taxon>Pseudomonadota</taxon>
        <taxon>Betaproteobacteria</taxon>
        <taxon>Candidatus Accumulibacter</taxon>
    </lineage>
</organism>
<dbReference type="AlphaFoldDB" id="A0A935UEJ6"/>
<accession>A0A935UEJ6</accession>
<evidence type="ECO:0000256" key="1">
    <source>
        <dbReference type="SAM" id="Phobius"/>
    </source>
</evidence>
<sequence>MSQADWRCKTQAAIRGLPARAHHADAARWYRRVFGSFGRASTGSGRSHLGVPANSHGGTMNRTPAVPVGLLVAWLWLLPASAAVAGTDAATSLRPLADGARSTLAERIEPLAARLPFLCTVRRSEGAPMREYLLRQQSLAIEALLAAATTPAETERVRRLLGELQRDGFARGANARLADSAPGGATGLRLAASLGELPAALHERMQPGCGASSYRGLLGRTDQPLGRLARVDYQRLTEIEPADPWHWLVLAWLAGTQGEPALQRSLAAAQSTATPEAQRVQVFAWQQMAWLHRQQGRGSDAQVAAEEAMRLAEAAVRQAGTDAAQPAAQQALRDIGQTASTLSIVLEDSGQTAAAFAVLADVMPVQRQLAERQPGDLPAQYALIDTLGRLDVLQRALGAATGNTPSYSDQALALYAQLQERTPYDPILGRSGWPGMFAMAVGVAGLLTLLLGWVLLWRYRRRVAELMASVTGRKASALPTVGAAAQPSLATLVPSASAAAATLATRAAASARRWAAVVHVVAGLAFGLAAAWLQLRADGSEASLNRMAVMSWTWAWPTVLALGLLWDGDRRRRRWVLAAYFSVLLLICTRIALGETPPLQMFGVSVPAFFQGMVFWAMSLSYSPFLLLFLNRAVRSIGPALLAMMLVAVVGATLAMLAASTPRGMSAVVHALSAVHLPAQWMLAAVLLAGMLASAPLAWWVARRLRAAYAAKWLTDQSLMIDTLWLFQAVLLSFSLTQSIGPTGWMGLGVFVLHKAITLAGMWPAARAARARAPLRLLLLRVFNRHDAQGKAVSRRADAERLFDLLGSRWRYAGPIHMIGAPDLASSTIDPDEFLDFLAGRLCERFILEPAAVPERLAALDERCDFDARWRVTELFCGDDTWRAAVLALMARSDLVAMDLRDFGPDNQGCVFELQALLDLVPAQRVALLVDKSTRLDFLETTINACLGRVPATSPNVQVPARMTQVNIDGGEQAAVDQLLRMATPAIGAGATVA</sequence>
<feature type="transmembrane region" description="Helical" evidence="1">
    <location>
        <begin position="433"/>
        <end position="457"/>
    </location>
</feature>
<feature type="transmembrane region" description="Helical" evidence="1">
    <location>
        <begin position="575"/>
        <end position="593"/>
    </location>
</feature>
<dbReference type="InterPro" id="IPR011990">
    <property type="entry name" value="TPR-like_helical_dom_sf"/>
</dbReference>